<evidence type="ECO:0000259" key="9">
    <source>
        <dbReference type="Pfam" id="PF05236"/>
    </source>
</evidence>
<evidence type="ECO:0000256" key="8">
    <source>
        <dbReference type="ARBA" id="ARBA00031747"/>
    </source>
</evidence>
<evidence type="ECO:0000256" key="5">
    <source>
        <dbReference type="ARBA" id="ARBA00023163"/>
    </source>
</evidence>
<keyword evidence="11" id="KW-1185">Reference proteome</keyword>
<comment type="subcellular location">
    <subcellularLocation>
        <location evidence="1">Nucleus</location>
    </subcellularLocation>
</comment>
<comment type="caution">
    <text evidence="10">The sequence shown here is derived from an EMBL/GenBank/DDBJ whole genome shotgun (WGS) entry which is preliminary data.</text>
</comment>
<dbReference type="GO" id="GO:0003677">
    <property type="term" value="F:DNA binding"/>
    <property type="evidence" value="ECO:0007669"/>
    <property type="project" value="TreeGrafter"/>
</dbReference>
<feature type="domain" description="Transcription initiation factor TFIID component TAF4 C-terminal" evidence="9">
    <location>
        <begin position="3"/>
        <end position="263"/>
    </location>
</feature>
<dbReference type="InterPro" id="IPR007900">
    <property type="entry name" value="TAF4_C"/>
</dbReference>
<accession>A0AAD4DD28</accession>
<dbReference type="GO" id="GO:0005669">
    <property type="term" value="C:transcription factor TFIID complex"/>
    <property type="evidence" value="ECO:0007669"/>
    <property type="project" value="InterPro"/>
</dbReference>
<evidence type="ECO:0000313" key="10">
    <source>
        <dbReference type="EMBL" id="KAG0274998.1"/>
    </source>
</evidence>
<sequence>MDEDLLAAVVERIAGRHQLLRIDSEVVSYLALATKERLRVMTERMIHASQHRRRSLEVFSLLPMYDVDHPMFRIGIGQDVKKQLLAIERVEREEELKHKKHFAELYQQRLIEQGQIKHIVLKDGDEICKGRKKKTVRFLFDPVPNARTKELKVELMEEEKLSFANQTALQFAGSRGRRSTYAWMTPSGGVLKRPLTLAETEGDTVDGVVDPLSSSSSSSKLLSDSVQPSCSLSRSVTRPFDKKTLQVNVQDALFCLEHDCGGKGTGLKVLIKYYIK</sequence>
<evidence type="ECO:0000313" key="11">
    <source>
        <dbReference type="Proteomes" id="UP001194580"/>
    </source>
</evidence>
<dbReference type="GO" id="GO:0006367">
    <property type="term" value="P:transcription initiation at RNA polymerase II promoter"/>
    <property type="evidence" value="ECO:0007669"/>
    <property type="project" value="TreeGrafter"/>
</dbReference>
<organism evidence="10 11">
    <name type="scientific">Linnemannia exigua</name>
    <dbReference type="NCBI Taxonomy" id="604196"/>
    <lineage>
        <taxon>Eukaryota</taxon>
        <taxon>Fungi</taxon>
        <taxon>Fungi incertae sedis</taxon>
        <taxon>Mucoromycota</taxon>
        <taxon>Mortierellomycotina</taxon>
        <taxon>Mortierellomycetes</taxon>
        <taxon>Mortierellales</taxon>
        <taxon>Mortierellaceae</taxon>
        <taxon>Linnemannia</taxon>
    </lineage>
</organism>
<dbReference type="Pfam" id="PF05236">
    <property type="entry name" value="TAF4"/>
    <property type="match status" value="1"/>
</dbReference>
<dbReference type="CDD" id="cd08045">
    <property type="entry name" value="HFD_TAF4"/>
    <property type="match status" value="1"/>
</dbReference>
<evidence type="ECO:0000256" key="4">
    <source>
        <dbReference type="ARBA" id="ARBA00023015"/>
    </source>
</evidence>
<evidence type="ECO:0000256" key="6">
    <source>
        <dbReference type="ARBA" id="ARBA00023242"/>
    </source>
</evidence>
<dbReference type="GO" id="GO:0046982">
    <property type="term" value="F:protein heterodimerization activity"/>
    <property type="evidence" value="ECO:0007669"/>
    <property type="project" value="InterPro"/>
</dbReference>
<evidence type="ECO:0000256" key="7">
    <source>
        <dbReference type="ARBA" id="ARBA00025346"/>
    </source>
</evidence>
<keyword evidence="5" id="KW-0804">Transcription</keyword>
<dbReference type="PANTHER" id="PTHR15138">
    <property type="entry name" value="TRANSCRIPTION INITIATION FACTOR TFIID SUBUNIT 4"/>
    <property type="match status" value="1"/>
</dbReference>
<keyword evidence="6" id="KW-0539">Nucleus</keyword>
<dbReference type="Proteomes" id="UP001194580">
    <property type="component" value="Unassembled WGS sequence"/>
</dbReference>
<dbReference type="EMBL" id="JAAAIL010000538">
    <property type="protein sequence ID" value="KAG0274998.1"/>
    <property type="molecule type" value="Genomic_DNA"/>
</dbReference>
<evidence type="ECO:0000256" key="3">
    <source>
        <dbReference type="ARBA" id="ARBA00017306"/>
    </source>
</evidence>
<dbReference type="AlphaFoldDB" id="A0AAD4DD28"/>
<dbReference type="GO" id="GO:0016251">
    <property type="term" value="F:RNA polymerase II general transcription initiation factor activity"/>
    <property type="evidence" value="ECO:0007669"/>
    <property type="project" value="TreeGrafter"/>
</dbReference>
<protein>
    <recommendedName>
        <fullName evidence="3">Transcription initiation factor TFIID subunit 4</fullName>
    </recommendedName>
    <alternativeName>
        <fullName evidence="8">TBP-associated factor 4</fullName>
    </alternativeName>
</protein>
<dbReference type="InterPro" id="IPR009072">
    <property type="entry name" value="Histone-fold"/>
</dbReference>
<keyword evidence="4" id="KW-0805">Transcription regulation</keyword>
<reference evidence="10" key="1">
    <citation type="journal article" date="2020" name="Fungal Divers.">
        <title>Resolving the Mortierellaceae phylogeny through synthesis of multi-gene phylogenetics and phylogenomics.</title>
        <authorList>
            <person name="Vandepol N."/>
            <person name="Liber J."/>
            <person name="Desiro A."/>
            <person name="Na H."/>
            <person name="Kennedy M."/>
            <person name="Barry K."/>
            <person name="Grigoriev I.V."/>
            <person name="Miller A.N."/>
            <person name="O'Donnell K."/>
            <person name="Stajich J.E."/>
            <person name="Bonito G."/>
        </authorList>
    </citation>
    <scope>NUCLEOTIDE SEQUENCE</scope>
    <source>
        <strain evidence="10">NRRL 28262</strain>
    </source>
</reference>
<comment type="similarity">
    <text evidence="2">Belongs to the TAF4 family.</text>
</comment>
<dbReference type="Gene3D" id="1.10.20.10">
    <property type="entry name" value="Histone, subunit A"/>
    <property type="match status" value="1"/>
</dbReference>
<gene>
    <name evidence="10" type="ORF">BGZ95_009279</name>
</gene>
<dbReference type="PANTHER" id="PTHR15138:SF14">
    <property type="entry name" value="TRANSCRIPTION INITIATION FACTOR TFIID SUBUNIT 4"/>
    <property type="match status" value="1"/>
</dbReference>
<dbReference type="InterPro" id="IPR045144">
    <property type="entry name" value="TAF4"/>
</dbReference>
<proteinExistence type="inferred from homology"/>
<name>A0AAD4DD28_9FUNG</name>
<evidence type="ECO:0000256" key="1">
    <source>
        <dbReference type="ARBA" id="ARBA00004123"/>
    </source>
</evidence>
<comment type="function">
    <text evidence="7">Functions as a component of the DNA-binding general transcription factor complex TFIID. Binding of TFIID to a promoter (with or without TATA element) is the initial step in pre-initiation complex (PIC) formation. TFIID plays a key role in the regulation of gene expression by RNA polymerase II through different activities such as transcription activator interaction, core promoter recognition and selectivity, TFIIA and TFIIB interaction, chromatin modification (histone acetylation by TAF1), facilitation of DNA opening and initiation of transcription.</text>
</comment>
<evidence type="ECO:0000256" key="2">
    <source>
        <dbReference type="ARBA" id="ARBA00006178"/>
    </source>
</evidence>